<keyword evidence="5 6" id="KW-0472">Membrane</keyword>
<feature type="transmembrane region" description="Helical" evidence="6">
    <location>
        <begin position="176"/>
        <end position="196"/>
    </location>
</feature>
<comment type="similarity">
    <text evidence="2 6">Belongs to the 4-toluene sulfonate uptake permease (TSUP) (TC 2.A.102) family.</text>
</comment>
<comment type="subcellular location">
    <subcellularLocation>
        <location evidence="6">Cell membrane</location>
        <topology evidence="6">Multi-pass membrane protein</topology>
    </subcellularLocation>
    <subcellularLocation>
        <location evidence="1">Membrane</location>
        <topology evidence="1">Multi-pass membrane protein</topology>
    </subcellularLocation>
</comment>
<feature type="transmembrane region" description="Helical" evidence="6">
    <location>
        <begin position="39"/>
        <end position="62"/>
    </location>
</feature>
<evidence type="ECO:0000256" key="4">
    <source>
        <dbReference type="ARBA" id="ARBA00022989"/>
    </source>
</evidence>
<dbReference type="InterPro" id="IPR051598">
    <property type="entry name" value="TSUP/Inactive_protease-like"/>
</dbReference>
<dbReference type="Proteomes" id="UP001431449">
    <property type="component" value="Unassembled WGS sequence"/>
</dbReference>
<dbReference type="EMBL" id="JALNMH010000021">
    <property type="protein sequence ID" value="MCK7595558.1"/>
    <property type="molecule type" value="Genomic_DNA"/>
</dbReference>
<keyword evidence="6" id="KW-1003">Cell membrane</keyword>
<reference evidence="7" key="1">
    <citation type="submission" date="2022-04" db="EMBL/GenBank/DDBJ databases">
        <title>Lysobacter sp. CAU 1642 isolated from sea sand.</title>
        <authorList>
            <person name="Kim W."/>
        </authorList>
    </citation>
    <scope>NUCLEOTIDE SEQUENCE</scope>
    <source>
        <strain evidence="7">CAU 1642</strain>
    </source>
</reference>
<evidence type="ECO:0000256" key="3">
    <source>
        <dbReference type="ARBA" id="ARBA00022692"/>
    </source>
</evidence>
<evidence type="ECO:0000256" key="5">
    <source>
        <dbReference type="ARBA" id="ARBA00023136"/>
    </source>
</evidence>
<dbReference type="Pfam" id="PF01925">
    <property type="entry name" value="TauE"/>
    <property type="match status" value="1"/>
</dbReference>
<sequence>MELGLLQYLLGAASGAVVGLSLALVGGGGSILAVPLLVYLVGVGQPHLAIGTAALAVAANAAQGLWQHARRGNVRWPCGGVFAAVGAVGAWGGSTLGKAVDGQALLALFAVLMLVVAGLMFRHRRAEGDPSARLGRENAPRLFGSGLVAGGVAGFFGIGGGFLIVPSLMWSARLPILLAIGSSLVAVTAFGLTTALNYARSGWVDWTLAAVLIGGGWLGSQLGASSASRLAARRGTLNIVFASIIVVVAVYMLYRSLPELGLLA</sequence>
<dbReference type="RefSeq" id="WP_248211588.1">
    <property type="nucleotide sequence ID" value="NZ_JALNMH010000021.1"/>
</dbReference>
<feature type="transmembrane region" description="Helical" evidence="6">
    <location>
        <begin position="74"/>
        <end position="92"/>
    </location>
</feature>
<accession>A0ABT0GM98</accession>
<evidence type="ECO:0000313" key="7">
    <source>
        <dbReference type="EMBL" id="MCK7595558.1"/>
    </source>
</evidence>
<evidence type="ECO:0000256" key="2">
    <source>
        <dbReference type="ARBA" id="ARBA00009142"/>
    </source>
</evidence>
<protein>
    <recommendedName>
        <fullName evidence="6">Probable membrane transporter protein</fullName>
    </recommendedName>
</protein>
<keyword evidence="4 6" id="KW-1133">Transmembrane helix</keyword>
<keyword evidence="3 6" id="KW-0812">Transmembrane</keyword>
<gene>
    <name evidence="7" type="ORF">M0G41_18040</name>
</gene>
<organism evidence="7 8">
    <name type="scientific">Pseudomarimonas salicorniae</name>
    <dbReference type="NCBI Taxonomy" id="2933270"/>
    <lineage>
        <taxon>Bacteria</taxon>
        <taxon>Pseudomonadati</taxon>
        <taxon>Pseudomonadota</taxon>
        <taxon>Gammaproteobacteria</taxon>
        <taxon>Lysobacterales</taxon>
        <taxon>Lysobacteraceae</taxon>
        <taxon>Pseudomarimonas</taxon>
    </lineage>
</organism>
<feature type="transmembrane region" description="Helical" evidence="6">
    <location>
        <begin position="203"/>
        <end position="224"/>
    </location>
</feature>
<dbReference type="InterPro" id="IPR002781">
    <property type="entry name" value="TM_pro_TauE-like"/>
</dbReference>
<dbReference type="PANTHER" id="PTHR43701">
    <property type="entry name" value="MEMBRANE TRANSPORTER PROTEIN MJ0441-RELATED"/>
    <property type="match status" value="1"/>
</dbReference>
<feature type="transmembrane region" description="Helical" evidence="6">
    <location>
        <begin position="104"/>
        <end position="121"/>
    </location>
</feature>
<keyword evidence="8" id="KW-1185">Reference proteome</keyword>
<evidence type="ECO:0000256" key="6">
    <source>
        <dbReference type="RuleBase" id="RU363041"/>
    </source>
</evidence>
<feature type="transmembrane region" description="Helical" evidence="6">
    <location>
        <begin position="236"/>
        <end position="254"/>
    </location>
</feature>
<proteinExistence type="inferred from homology"/>
<comment type="caution">
    <text evidence="7">The sequence shown here is derived from an EMBL/GenBank/DDBJ whole genome shotgun (WGS) entry which is preliminary data.</text>
</comment>
<dbReference type="PANTHER" id="PTHR43701:SF2">
    <property type="entry name" value="MEMBRANE TRANSPORTER PROTEIN YJNA-RELATED"/>
    <property type="match status" value="1"/>
</dbReference>
<feature type="transmembrane region" description="Helical" evidence="6">
    <location>
        <begin position="142"/>
        <end position="164"/>
    </location>
</feature>
<evidence type="ECO:0000256" key="1">
    <source>
        <dbReference type="ARBA" id="ARBA00004141"/>
    </source>
</evidence>
<name>A0ABT0GM98_9GAMM</name>
<evidence type="ECO:0000313" key="8">
    <source>
        <dbReference type="Proteomes" id="UP001431449"/>
    </source>
</evidence>